<gene>
    <name evidence="2" type="ORF">PENTCL1PPCAC_19412</name>
</gene>
<dbReference type="CDD" id="cd09917">
    <property type="entry name" value="F-box_SF"/>
    <property type="match status" value="1"/>
</dbReference>
<dbReference type="Proteomes" id="UP001432027">
    <property type="component" value="Unassembled WGS sequence"/>
</dbReference>
<feature type="non-terminal residue" evidence="2">
    <location>
        <position position="1"/>
    </location>
</feature>
<proteinExistence type="predicted"/>
<dbReference type="SUPFAM" id="SSF81383">
    <property type="entry name" value="F-box domain"/>
    <property type="match status" value="1"/>
</dbReference>
<evidence type="ECO:0000313" key="3">
    <source>
        <dbReference type="Proteomes" id="UP001432027"/>
    </source>
</evidence>
<protein>
    <recommendedName>
        <fullName evidence="1">F-box domain-containing protein</fullName>
    </recommendedName>
</protein>
<dbReference type="InterPro" id="IPR036047">
    <property type="entry name" value="F-box-like_dom_sf"/>
</dbReference>
<dbReference type="AlphaFoldDB" id="A0AAV5TSN7"/>
<name>A0AAV5TSN7_9BILA</name>
<evidence type="ECO:0000259" key="1">
    <source>
        <dbReference type="PROSITE" id="PS50181"/>
    </source>
</evidence>
<evidence type="ECO:0000313" key="2">
    <source>
        <dbReference type="EMBL" id="GMS97237.1"/>
    </source>
</evidence>
<dbReference type="EMBL" id="BTSX01000004">
    <property type="protein sequence ID" value="GMS97237.1"/>
    <property type="molecule type" value="Genomic_DNA"/>
</dbReference>
<feature type="domain" description="F-box" evidence="1">
    <location>
        <begin position="1"/>
        <end position="46"/>
    </location>
</feature>
<sequence>FNILGLPTELVSHSISFLSMKDRLRVAGVNKKLRKIESESKYYVKFMFLDISTSPDVIRRIAHNASIGRMCVNLRDLNESNRKIFNLVKEFDIGTLYFGPNAHDIILMEMMVDSFFADLTRTCKTMFLRECYNITPEALHQVSEGMSNCSVKLRSMSINKVHKEKITSFLNLVGIAFRDGKFYSNRVVEVYEWRHEEGDVIEHAIFDGSLEILLDHITFASGLGPFRLKLYETQNSLEEAKNREGYARIEVYPE</sequence>
<organism evidence="2 3">
    <name type="scientific">Pristionchus entomophagus</name>
    <dbReference type="NCBI Taxonomy" id="358040"/>
    <lineage>
        <taxon>Eukaryota</taxon>
        <taxon>Metazoa</taxon>
        <taxon>Ecdysozoa</taxon>
        <taxon>Nematoda</taxon>
        <taxon>Chromadorea</taxon>
        <taxon>Rhabditida</taxon>
        <taxon>Rhabditina</taxon>
        <taxon>Diplogasteromorpha</taxon>
        <taxon>Diplogasteroidea</taxon>
        <taxon>Neodiplogasteridae</taxon>
        <taxon>Pristionchus</taxon>
    </lineage>
</organism>
<dbReference type="SMART" id="SM00256">
    <property type="entry name" value="FBOX"/>
    <property type="match status" value="1"/>
</dbReference>
<reference evidence="2" key="1">
    <citation type="submission" date="2023-10" db="EMBL/GenBank/DDBJ databases">
        <title>Genome assembly of Pristionchus species.</title>
        <authorList>
            <person name="Yoshida K."/>
            <person name="Sommer R.J."/>
        </authorList>
    </citation>
    <scope>NUCLEOTIDE SEQUENCE</scope>
    <source>
        <strain evidence="2">RS0144</strain>
    </source>
</reference>
<accession>A0AAV5TSN7</accession>
<dbReference type="PROSITE" id="PS50181">
    <property type="entry name" value="FBOX"/>
    <property type="match status" value="1"/>
</dbReference>
<comment type="caution">
    <text evidence="2">The sequence shown here is derived from an EMBL/GenBank/DDBJ whole genome shotgun (WGS) entry which is preliminary data.</text>
</comment>
<dbReference type="InterPro" id="IPR001810">
    <property type="entry name" value="F-box_dom"/>
</dbReference>
<dbReference type="Pfam" id="PF00646">
    <property type="entry name" value="F-box"/>
    <property type="match status" value="1"/>
</dbReference>
<keyword evidence="3" id="KW-1185">Reference proteome</keyword>